<accession>A0AC60NSV8</accession>
<gene>
    <name evidence="1" type="ORF">HPB47_012702</name>
</gene>
<keyword evidence="2" id="KW-1185">Reference proteome</keyword>
<comment type="caution">
    <text evidence="1">The sequence shown here is derived from an EMBL/GenBank/DDBJ whole genome shotgun (WGS) entry which is preliminary data.</text>
</comment>
<organism evidence="1 2">
    <name type="scientific">Ixodes persulcatus</name>
    <name type="common">Taiga tick</name>
    <dbReference type="NCBI Taxonomy" id="34615"/>
    <lineage>
        <taxon>Eukaryota</taxon>
        <taxon>Metazoa</taxon>
        <taxon>Ecdysozoa</taxon>
        <taxon>Arthropoda</taxon>
        <taxon>Chelicerata</taxon>
        <taxon>Arachnida</taxon>
        <taxon>Acari</taxon>
        <taxon>Parasitiformes</taxon>
        <taxon>Ixodida</taxon>
        <taxon>Ixodoidea</taxon>
        <taxon>Ixodidae</taxon>
        <taxon>Ixodinae</taxon>
        <taxon>Ixodes</taxon>
    </lineage>
</organism>
<feature type="non-terminal residue" evidence="1">
    <location>
        <position position="1"/>
    </location>
</feature>
<reference evidence="1 2" key="1">
    <citation type="journal article" date="2020" name="Cell">
        <title>Large-Scale Comparative Analyses of Tick Genomes Elucidate Their Genetic Diversity and Vector Capacities.</title>
        <authorList>
            <consortium name="Tick Genome and Microbiome Consortium (TIGMIC)"/>
            <person name="Jia N."/>
            <person name="Wang J."/>
            <person name="Shi W."/>
            <person name="Du L."/>
            <person name="Sun Y."/>
            <person name="Zhan W."/>
            <person name="Jiang J.F."/>
            <person name="Wang Q."/>
            <person name="Zhang B."/>
            <person name="Ji P."/>
            <person name="Bell-Sakyi L."/>
            <person name="Cui X.M."/>
            <person name="Yuan T.T."/>
            <person name="Jiang B.G."/>
            <person name="Yang W.F."/>
            <person name="Lam T.T."/>
            <person name="Chang Q.C."/>
            <person name="Ding S.J."/>
            <person name="Wang X.J."/>
            <person name="Zhu J.G."/>
            <person name="Ruan X.D."/>
            <person name="Zhao L."/>
            <person name="Wei J.T."/>
            <person name="Ye R.Z."/>
            <person name="Que T.C."/>
            <person name="Du C.H."/>
            <person name="Zhou Y.H."/>
            <person name="Cheng J.X."/>
            <person name="Dai P.F."/>
            <person name="Guo W.B."/>
            <person name="Han X.H."/>
            <person name="Huang E.J."/>
            <person name="Li L.F."/>
            <person name="Wei W."/>
            <person name="Gao Y.C."/>
            <person name="Liu J.Z."/>
            <person name="Shao H.Z."/>
            <person name="Wang X."/>
            <person name="Wang C.C."/>
            <person name="Yang T.C."/>
            <person name="Huo Q.B."/>
            <person name="Li W."/>
            <person name="Chen H.Y."/>
            <person name="Chen S.E."/>
            <person name="Zhou L.G."/>
            <person name="Ni X.B."/>
            <person name="Tian J.H."/>
            <person name="Sheng Y."/>
            <person name="Liu T."/>
            <person name="Pan Y.S."/>
            <person name="Xia L.Y."/>
            <person name="Li J."/>
            <person name="Zhao F."/>
            <person name="Cao W.C."/>
        </authorList>
    </citation>
    <scope>NUCLEOTIDE SEQUENCE [LARGE SCALE GENOMIC DNA]</scope>
    <source>
        <strain evidence="1">Iper-2018</strain>
    </source>
</reference>
<sequence length="51" mass="5590">DPAYAAVDPSHRDILDLPPPIHAPRLAITAPQSRSFDEEDNITEDIADLIP</sequence>
<name>A0AC60NSV8_IXOPE</name>
<evidence type="ECO:0000313" key="2">
    <source>
        <dbReference type="Proteomes" id="UP000805193"/>
    </source>
</evidence>
<proteinExistence type="predicted"/>
<dbReference type="Proteomes" id="UP000805193">
    <property type="component" value="Unassembled WGS sequence"/>
</dbReference>
<dbReference type="EMBL" id="JABSTQ010011546">
    <property type="protein sequence ID" value="KAG0410187.1"/>
    <property type="molecule type" value="Genomic_DNA"/>
</dbReference>
<evidence type="ECO:0000313" key="1">
    <source>
        <dbReference type="EMBL" id="KAG0410187.1"/>
    </source>
</evidence>
<protein>
    <submittedName>
        <fullName evidence="1">Uncharacterized protein</fullName>
    </submittedName>
</protein>